<dbReference type="InterPro" id="IPR035166">
    <property type="entry name" value="DUF5336"/>
</dbReference>
<feature type="compositionally biased region" description="Gly residues" evidence="1">
    <location>
        <begin position="44"/>
        <end position="59"/>
    </location>
</feature>
<sequence>MSYQPGSGYGQQPESGQTPQGAVYSQPGQASSPQGYPQQPTYGQGYGQTAGQQGYGQQGYGDQSAYGQQGYGQQSGYGQQGYGSGHGQQDYGQQGYGQQGYGQQGYGQQGYGQQGYGQTYGQPAAPKQPFAGVPPIVAPVLAATIGVLAVVLLFCGFAAGYTIQGSVASDTQKLFASDLSAAYVLVVATGFLAFTGLIKSYRVAPIVAAGATAGVLLTIIMYSGADLDESSNYSRGHGAGAIILLVLSILIFLLAIGWLLVDLGVVKTAAAPETGTPAQTTDPAAASTPAAAAYGYGASSAGVTSQAQGAASQPGATAVIPGATQATTAYPTVGTASSGASAATAQPSGATAQPSGAQPSGAQPAAPSYDPSSYAGYGQGAHAAPSAGAAPGATAAVPQAGSEAVAGSESTSIFQKPEPPQANS</sequence>
<dbReference type="AlphaFoldDB" id="A0A3N4GSB7"/>
<evidence type="ECO:0000256" key="1">
    <source>
        <dbReference type="SAM" id="MobiDB-lite"/>
    </source>
</evidence>
<dbReference type="Pfam" id="PF17270">
    <property type="entry name" value="DUF5336"/>
    <property type="match status" value="1"/>
</dbReference>
<feature type="transmembrane region" description="Helical" evidence="2">
    <location>
        <begin position="136"/>
        <end position="161"/>
    </location>
</feature>
<keyword evidence="2" id="KW-1133">Transmembrane helix</keyword>
<accession>A0A3N4GSB7</accession>
<comment type="caution">
    <text evidence="3">The sequence shown here is derived from an EMBL/GenBank/DDBJ whole genome shotgun (WGS) entry which is preliminary data.</text>
</comment>
<protein>
    <recommendedName>
        <fullName evidence="5">DUF5336 domain-containing protein</fullName>
    </recommendedName>
</protein>
<proteinExistence type="predicted"/>
<gene>
    <name evidence="3" type="ORF">EF294_02800</name>
</gene>
<keyword evidence="2" id="KW-0812">Transmembrane</keyword>
<evidence type="ECO:0008006" key="5">
    <source>
        <dbReference type="Google" id="ProtNLM"/>
    </source>
</evidence>
<feature type="compositionally biased region" description="Low complexity" evidence="1">
    <location>
        <begin position="380"/>
        <end position="401"/>
    </location>
</feature>
<feature type="transmembrane region" description="Helical" evidence="2">
    <location>
        <begin position="181"/>
        <end position="198"/>
    </location>
</feature>
<feature type="compositionally biased region" description="Low complexity" evidence="1">
    <location>
        <begin position="335"/>
        <end position="368"/>
    </location>
</feature>
<dbReference type="EMBL" id="RKMH01000002">
    <property type="protein sequence ID" value="RPA65692.1"/>
    <property type="molecule type" value="Genomic_DNA"/>
</dbReference>
<dbReference type="RefSeq" id="WP_123925469.1">
    <property type="nucleotide sequence ID" value="NZ_JBPSDP010000009.1"/>
</dbReference>
<feature type="compositionally biased region" description="Gly residues" evidence="1">
    <location>
        <begin position="69"/>
        <end position="86"/>
    </location>
</feature>
<evidence type="ECO:0000313" key="3">
    <source>
        <dbReference type="EMBL" id="RPA65692.1"/>
    </source>
</evidence>
<feature type="transmembrane region" description="Helical" evidence="2">
    <location>
        <begin position="205"/>
        <end position="225"/>
    </location>
</feature>
<keyword evidence="4" id="KW-1185">Reference proteome</keyword>
<evidence type="ECO:0000256" key="2">
    <source>
        <dbReference type="SAM" id="Phobius"/>
    </source>
</evidence>
<keyword evidence="2" id="KW-0472">Membrane</keyword>
<feature type="compositionally biased region" description="Polar residues" evidence="1">
    <location>
        <begin position="1"/>
        <end position="20"/>
    </location>
</feature>
<feature type="region of interest" description="Disordered" evidence="1">
    <location>
        <begin position="335"/>
        <end position="424"/>
    </location>
</feature>
<name>A0A3N4GSB7_9ACTN</name>
<dbReference type="Proteomes" id="UP000267536">
    <property type="component" value="Unassembled WGS sequence"/>
</dbReference>
<feature type="transmembrane region" description="Helical" evidence="2">
    <location>
        <begin position="237"/>
        <end position="261"/>
    </location>
</feature>
<organism evidence="3 4">
    <name type="scientific">Gordonia oryzae</name>
    <dbReference type="NCBI Taxonomy" id="2487349"/>
    <lineage>
        <taxon>Bacteria</taxon>
        <taxon>Bacillati</taxon>
        <taxon>Actinomycetota</taxon>
        <taxon>Actinomycetes</taxon>
        <taxon>Mycobacteriales</taxon>
        <taxon>Gordoniaceae</taxon>
        <taxon>Gordonia</taxon>
    </lineage>
</organism>
<evidence type="ECO:0000313" key="4">
    <source>
        <dbReference type="Proteomes" id="UP000267536"/>
    </source>
</evidence>
<reference evidence="3 4" key="1">
    <citation type="submission" date="2018-11" db="EMBL/GenBank/DDBJ databases">
        <title>Draft genome sequence of Gordonia sp. RS15-1S isolated from rice stems.</title>
        <authorList>
            <person name="Muangham S."/>
        </authorList>
    </citation>
    <scope>NUCLEOTIDE SEQUENCE [LARGE SCALE GENOMIC DNA]</scope>
    <source>
        <strain evidence="3 4">RS15-1S</strain>
    </source>
</reference>
<feature type="region of interest" description="Disordered" evidence="1">
    <location>
        <begin position="1"/>
        <end position="101"/>
    </location>
</feature>
<dbReference type="OrthoDB" id="4382062at2"/>
<feature type="compositionally biased region" description="Low complexity" evidence="1">
    <location>
        <begin position="34"/>
        <end position="43"/>
    </location>
</feature>